<keyword evidence="3" id="KW-1185">Reference proteome</keyword>
<accession>A0A1H7X055</accession>
<evidence type="ECO:0000313" key="2">
    <source>
        <dbReference type="EMBL" id="SEM26944.1"/>
    </source>
</evidence>
<dbReference type="AlphaFoldDB" id="A0A1H7X055"/>
<proteinExistence type="predicted"/>
<dbReference type="EMBL" id="FOAZ01000022">
    <property type="protein sequence ID" value="SEM26944.1"/>
    <property type="molecule type" value="Genomic_DNA"/>
</dbReference>
<feature type="transmembrane region" description="Helical" evidence="1">
    <location>
        <begin position="167"/>
        <end position="187"/>
    </location>
</feature>
<organism evidence="2 3">
    <name type="scientific">Streptacidiphilus jiangxiensis</name>
    <dbReference type="NCBI Taxonomy" id="235985"/>
    <lineage>
        <taxon>Bacteria</taxon>
        <taxon>Bacillati</taxon>
        <taxon>Actinomycetota</taxon>
        <taxon>Actinomycetes</taxon>
        <taxon>Kitasatosporales</taxon>
        <taxon>Streptomycetaceae</taxon>
        <taxon>Streptacidiphilus</taxon>
    </lineage>
</organism>
<evidence type="ECO:0000313" key="3">
    <source>
        <dbReference type="Proteomes" id="UP000183015"/>
    </source>
</evidence>
<feature type="transmembrane region" description="Helical" evidence="1">
    <location>
        <begin position="193"/>
        <end position="210"/>
    </location>
</feature>
<dbReference type="eggNOG" id="ENOG5031NER">
    <property type="taxonomic scope" value="Bacteria"/>
</dbReference>
<sequence length="219" mass="23364">MGRVKRSSVVVGVLAAALIGFWSWVLATPATVPDCPSHPAAGAVCLSSAAVRVGSYLPRYRYVLGLRHGIGPTYGVTVSGLPGGVRTIYLDRDGLFRLDPRIGQTVTASVLRGRVERLSDGNGTAWVSGYDPGFRSGWILGSVPLGVLLAVMARLDRRDVRTPRRWLWVDRTAALAALGSVVVVAFVRGRVEVGALVVCFGLLLAVETAGQRWSREPGD</sequence>
<keyword evidence="1" id="KW-0472">Membrane</keyword>
<evidence type="ECO:0000256" key="1">
    <source>
        <dbReference type="SAM" id="Phobius"/>
    </source>
</evidence>
<gene>
    <name evidence="2" type="ORF">SAMN05414137_12231</name>
</gene>
<keyword evidence="1" id="KW-1133">Transmembrane helix</keyword>
<reference evidence="3" key="1">
    <citation type="submission" date="2016-10" db="EMBL/GenBank/DDBJ databases">
        <authorList>
            <person name="Varghese N."/>
        </authorList>
    </citation>
    <scope>NUCLEOTIDE SEQUENCE [LARGE SCALE GENOMIC DNA]</scope>
    <source>
        <strain evidence="3">DSM 45096 / BCRC 16803 / CGMCC 4.1857 / CIP 109030 / JCM 12277 / KCTC 19219 / NBRC 100920 / 33214</strain>
    </source>
</reference>
<name>A0A1H7X055_STRJI</name>
<keyword evidence="1" id="KW-0812">Transmembrane</keyword>
<protein>
    <submittedName>
        <fullName evidence="2">Uncharacterized protein</fullName>
    </submittedName>
</protein>
<dbReference type="RefSeq" id="WP_042452524.1">
    <property type="nucleotide sequence ID" value="NZ_BBPN01000025.1"/>
</dbReference>
<feature type="transmembrane region" description="Helical" evidence="1">
    <location>
        <begin position="137"/>
        <end position="155"/>
    </location>
</feature>
<dbReference type="Proteomes" id="UP000183015">
    <property type="component" value="Unassembled WGS sequence"/>
</dbReference>